<evidence type="ECO:0000256" key="6">
    <source>
        <dbReference type="ARBA" id="ARBA00023004"/>
    </source>
</evidence>
<evidence type="ECO:0000256" key="8">
    <source>
        <dbReference type="PIRSR" id="PIRSR000177-1"/>
    </source>
</evidence>
<dbReference type="Pfam" id="PF01127">
    <property type="entry name" value="Sdh_cyt"/>
    <property type="match status" value="1"/>
</dbReference>
<dbReference type="InterPro" id="IPR004224">
    <property type="entry name" value="Fum_red_B_TM"/>
</dbReference>
<evidence type="ECO:0000256" key="5">
    <source>
        <dbReference type="ARBA" id="ARBA00022989"/>
    </source>
</evidence>
<dbReference type="AlphaFoldDB" id="A0A1I2TVF2"/>
<gene>
    <name evidence="10" type="ORF">SAMN05660649_02344</name>
</gene>
<keyword evidence="11" id="KW-1185">Reference proteome</keyword>
<dbReference type="SUPFAM" id="SSF81343">
    <property type="entry name" value="Fumarate reductase respiratory complex transmembrane subunits"/>
    <property type="match status" value="1"/>
</dbReference>
<reference evidence="11" key="1">
    <citation type="submission" date="2016-10" db="EMBL/GenBank/DDBJ databases">
        <authorList>
            <person name="Varghese N."/>
            <person name="Submissions S."/>
        </authorList>
    </citation>
    <scope>NUCLEOTIDE SEQUENCE [LARGE SCALE GENOMIC DNA]</scope>
    <source>
        <strain evidence="11">DSM 17038</strain>
    </source>
</reference>
<protein>
    <submittedName>
        <fullName evidence="10">Succinate dehydrogenase subunit C</fullName>
    </submittedName>
</protein>
<evidence type="ECO:0000256" key="3">
    <source>
        <dbReference type="ARBA" id="ARBA00022692"/>
    </source>
</evidence>
<feature type="binding site" description="axial binding residue" evidence="8">
    <location>
        <position position="162"/>
    </location>
    <ligand>
        <name>heme b</name>
        <dbReference type="ChEBI" id="CHEBI:60344"/>
        <label>bD</label>
    </ligand>
    <ligandPart>
        <name>Fe</name>
        <dbReference type="ChEBI" id="CHEBI:18248"/>
    </ligandPart>
</feature>
<evidence type="ECO:0000256" key="9">
    <source>
        <dbReference type="SAM" id="Phobius"/>
    </source>
</evidence>
<dbReference type="GO" id="GO:0046872">
    <property type="term" value="F:metal ion binding"/>
    <property type="evidence" value="ECO:0007669"/>
    <property type="project" value="UniProtKB-KW"/>
</dbReference>
<evidence type="ECO:0000313" key="10">
    <source>
        <dbReference type="EMBL" id="SFG66281.1"/>
    </source>
</evidence>
<dbReference type="Proteomes" id="UP000199337">
    <property type="component" value="Unassembled WGS sequence"/>
</dbReference>
<proteinExistence type="predicted"/>
<dbReference type="InterPro" id="IPR034804">
    <property type="entry name" value="SQR/QFR_C/D"/>
</dbReference>
<dbReference type="GO" id="GO:0006099">
    <property type="term" value="P:tricarboxylic acid cycle"/>
    <property type="evidence" value="ECO:0007669"/>
    <property type="project" value="InterPro"/>
</dbReference>
<accession>A0A1I2TVF2</accession>
<keyword evidence="2 8" id="KW-0349">Heme</keyword>
<keyword evidence="7 9" id="KW-0472">Membrane</keyword>
<evidence type="ECO:0000256" key="1">
    <source>
        <dbReference type="ARBA" id="ARBA00004370"/>
    </source>
</evidence>
<dbReference type="STRING" id="341036.SAMN05660649_02344"/>
<feature type="transmembrane region" description="Helical" evidence="9">
    <location>
        <begin position="64"/>
        <end position="85"/>
    </location>
</feature>
<name>A0A1I2TVF2_9FIRM</name>
<evidence type="ECO:0000313" key="11">
    <source>
        <dbReference type="Proteomes" id="UP000199337"/>
    </source>
</evidence>
<keyword evidence="5 9" id="KW-1133">Transmembrane helix</keyword>
<dbReference type="Gene3D" id="1.20.1300.10">
    <property type="entry name" value="Fumarate reductase/succinate dehydrogenase, transmembrane subunit"/>
    <property type="match status" value="1"/>
</dbReference>
<dbReference type="InterPro" id="IPR000701">
    <property type="entry name" value="SuccDH_FuR_B_TM-su"/>
</dbReference>
<dbReference type="GO" id="GO:0016020">
    <property type="term" value="C:membrane"/>
    <property type="evidence" value="ECO:0007669"/>
    <property type="project" value="UniProtKB-SubCell"/>
</dbReference>
<feature type="transmembrane region" description="Helical" evidence="9">
    <location>
        <begin position="106"/>
        <end position="129"/>
    </location>
</feature>
<comment type="subcellular location">
    <subcellularLocation>
        <location evidence="1">Membrane</location>
    </subcellularLocation>
</comment>
<evidence type="ECO:0000256" key="4">
    <source>
        <dbReference type="ARBA" id="ARBA00022723"/>
    </source>
</evidence>
<feature type="binding site" description="axial binding residue" evidence="8">
    <location>
        <position position="35"/>
    </location>
    <ligand>
        <name>heme b</name>
        <dbReference type="ChEBI" id="CHEBI:60344"/>
        <label>bD</label>
    </ligand>
    <ligandPart>
        <name>Fe</name>
        <dbReference type="ChEBI" id="CHEBI:18248"/>
    </ligandPart>
</feature>
<feature type="binding site" description="axial binding residue" evidence="8">
    <location>
        <position position="126"/>
    </location>
    <ligand>
        <name>heme b</name>
        <dbReference type="ChEBI" id="CHEBI:60344"/>
        <label>bD</label>
    </ligand>
    <ligandPart>
        <name>Fe</name>
        <dbReference type="ChEBI" id="CHEBI:18248"/>
    </ligandPart>
</feature>
<dbReference type="PIRSF" id="PIRSF000177">
    <property type="entry name" value="Fumar_rd_cyt_b"/>
    <property type="match status" value="1"/>
</dbReference>
<dbReference type="EMBL" id="FOOX01000007">
    <property type="protein sequence ID" value="SFG66281.1"/>
    <property type="molecule type" value="Genomic_DNA"/>
</dbReference>
<dbReference type="RefSeq" id="WP_092471541.1">
    <property type="nucleotide sequence ID" value="NZ_FOOX01000007.1"/>
</dbReference>
<keyword evidence="3 9" id="KW-0812">Transmembrane</keyword>
<evidence type="ECO:0000256" key="7">
    <source>
        <dbReference type="ARBA" id="ARBA00023136"/>
    </source>
</evidence>
<evidence type="ECO:0000256" key="2">
    <source>
        <dbReference type="ARBA" id="ARBA00022617"/>
    </source>
</evidence>
<feature type="transmembrane region" description="Helical" evidence="9">
    <location>
        <begin position="20"/>
        <end position="44"/>
    </location>
</feature>
<sequence>MLLQKTLTKSNKTDLYLDLVELTSGLLLVGFLWTHMLFVSTILISQGTFDMLSEFLDKYYLSYVGIPFIVVVALFHFVIAGRRIPTRMQEQRIVWQHAKMLRHTDTWTWVFQTITGMAILVLAGIHVWLVTTGWPIRAVNSAERMEAFWWFYLILLIVGEYHAGFGIYRQFVKWGWFPRKPVGYVSKAITAIILILGLAAMFVFVQLGGAL</sequence>
<keyword evidence="6 8" id="KW-0408">Iron</keyword>
<feature type="transmembrane region" description="Helical" evidence="9">
    <location>
        <begin position="149"/>
        <end position="168"/>
    </location>
</feature>
<keyword evidence="4 8" id="KW-0479">Metal-binding</keyword>
<feature type="binding site" description="axial binding residue" evidence="8">
    <location>
        <position position="76"/>
    </location>
    <ligand>
        <name>heme b</name>
        <dbReference type="ChEBI" id="CHEBI:60344"/>
        <label>bD</label>
    </ligand>
    <ligandPart>
        <name>Fe</name>
        <dbReference type="ChEBI" id="CHEBI:18248"/>
    </ligandPart>
</feature>
<dbReference type="OrthoDB" id="5345350at2"/>
<feature type="transmembrane region" description="Helical" evidence="9">
    <location>
        <begin position="188"/>
        <end position="207"/>
    </location>
</feature>
<organism evidence="10 11">
    <name type="scientific">Desulfotruncus arcticus DSM 17038</name>
    <dbReference type="NCBI Taxonomy" id="1121424"/>
    <lineage>
        <taxon>Bacteria</taxon>
        <taxon>Bacillati</taxon>
        <taxon>Bacillota</taxon>
        <taxon>Clostridia</taxon>
        <taxon>Eubacteriales</taxon>
        <taxon>Desulfallaceae</taxon>
        <taxon>Desulfotruncus</taxon>
    </lineage>
</organism>